<proteinExistence type="predicted"/>
<dbReference type="Proteomes" id="UP000492820">
    <property type="component" value="Unassembled WGS sequence"/>
</dbReference>
<gene>
    <name evidence="3" type="ORF">EgrG_002068100</name>
</gene>
<feature type="compositionally biased region" description="Polar residues" evidence="1">
    <location>
        <begin position="35"/>
        <end position="45"/>
    </location>
</feature>
<evidence type="ECO:0000256" key="1">
    <source>
        <dbReference type="SAM" id="MobiDB-lite"/>
    </source>
</evidence>
<evidence type="ECO:0000313" key="5">
    <source>
        <dbReference type="WBParaSite" id="EgrG_002068100"/>
    </source>
</evidence>
<feature type="signal peptide" evidence="2">
    <location>
        <begin position="1"/>
        <end position="23"/>
    </location>
</feature>
<evidence type="ECO:0000313" key="3">
    <source>
        <dbReference type="EMBL" id="CDI70199.1"/>
    </source>
</evidence>
<dbReference type="AlphaFoldDB" id="U6FRC1"/>
<evidence type="ECO:0000313" key="4">
    <source>
        <dbReference type="Proteomes" id="UP000492820"/>
    </source>
</evidence>
<evidence type="ECO:0000256" key="2">
    <source>
        <dbReference type="SAM" id="SignalP"/>
    </source>
</evidence>
<reference evidence="3 4" key="1">
    <citation type="journal article" date="2013" name="Nature">
        <title>The genomes of four tapeworm species reveal adaptations to parasitism.</title>
        <authorList>
            <person name="Tsai I.J."/>
            <person name="Zarowiecki M."/>
            <person name="Holroyd N."/>
            <person name="Garciarrubio A."/>
            <person name="Sanchez-Flores A."/>
            <person name="Brooks K.L."/>
            <person name="Tracey A."/>
            <person name="Bobes R.J."/>
            <person name="Fragoso G."/>
            <person name="Sciutto E."/>
            <person name="Aslett M."/>
            <person name="Beasley H."/>
            <person name="Bennett H.M."/>
            <person name="Cai J."/>
            <person name="Camicia F."/>
            <person name="Clark R."/>
            <person name="Cucher M."/>
            <person name="De Silva N."/>
            <person name="Day T.A."/>
            <person name="Deplazes P."/>
            <person name="Estrada K."/>
            <person name="Fernandez C."/>
            <person name="Holland P.W."/>
            <person name="Hou J."/>
            <person name="Hu S."/>
            <person name="Huckvale T."/>
            <person name="Hung S.S."/>
            <person name="Kamenetzky L."/>
            <person name="Keane J.A."/>
            <person name="Kiss F."/>
            <person name="Koziol U."/>
            <person name="Lambert O."/>
            <person name="Liu K."/>
            <person name="Luo X."/>
            <person name="Luo Y."/>
            <person name="Macchiaroli N."/>
            <person name="Nichol S."/>
            <person name="Paps J."/>
            <person name="Parkinson J."/>
            <person name="Pouchkina-Stantcheva N."/>
            <person name="Riddiford N."/>
            <person name="Rosenzvit M."/>
            <person name="Salinas G."/>
            <person name="Wasmuth J.D."/>
            <person name="Zamanian M."/>
            <person name="Zheng Y."/>
            <person name="Cai X."/>
            <person name="Soberon X."/>
            <person name="Olson P.D."/>
            <person name="Laclette J.P."/>
            <person name="Brehm K."/>
            <person name="Berriman M."/>
            <person name="Garciarrubio A."/>
            <person name="Bobes R.J."/>
            <person name="Fragoso G."/>
            <person name="Sanchez-Flores A."/>
            <person name="Estrada K."/>
            <person name="Cevallos M.A."/>
            <person name="Morett E."/>
            <person name="Gonzalez V."/>
            <person name="Portillo T."/>
            <person name="Ochoa-Leyva A."/>
            <person name="Jose M.V."/>
            <person name="Sciutto E."/>
            <person name="Landa A."/>
            <person name="Jimenez L."/>
            <person name="Valdes V."/>
            <person name="Carrero J.C."/>
            <person name="Larralde C."/>
            <person name="Morales-Montor J."/>
            <person name="Limon-Lason J."/>
            <person name="Soberon X."/>
            <person name="Laclette J.P."/>
        </authorList>
    </citation>
    <scope>NUCLEOTIDE SEQUENCE [LARGE SCALE GENOMIC DNA]</scope>
</reference>
<feature type="chain" id="PRO_5041119132" evidence="2">
    <location>
        <begin position="24"/>
        <end position="161"/>
    </location>
</feature>
<feature type="compositionally biased region" description="Basic and acidic residues" evidence="1">
    <location>
        <begin position="148"/>
        <end position="161"/>
    </location>
</feature>
<keyword evidence="2" id="KW-0732">Signal</keyword>
<feature type="compositionally biased region" description="Acidic residues" evidence="1">
    <location>
        <begin position="136"/>
        <end position="147"/>
    </location>
</feature>
<sequence length="161" mass="17297">MCSSSRLLALTFTFLVIISRSVASINRVTPGVNTVEGNATTTRQAPTADKATTPVAPTMGSEHRAITPGQSGSGAFGDDDGDVDVSVSGEKRDMNQHDNGHNDDENDSDVESDDKNNREYEKDNEISNDNDGIKDDTEEGKDGEDDGDKEKDSDDREAKSI</sequence>
<accession>U6FRC1</accession>
<name>U6FRC1_ECHGR</name>
<dbReference type="EMBL" id="CBLN010004038">
    <property type="protein sequence ID" value="CDI70199.1"/>
    <property type="molecule type" value="Genomic_DNA"/>
</dbReference>
<dbReference type="WBParaSite" id="EgrG_002068100">
    <property type="protein sequence ID" value="EgrG_002068100"/>
    <property type="gene ID" value="EgrG_002068100"/>
</dbReference>
<feature type="compositionally biased region" description="Basic and acidic residues" evidence="1">
    <location>
        <begin position="113"/>
        <end position="135"/>
    </location>
</feature>
<feature type="compositionally biased region" description="Basic and acidic residues" evidence="1">
    <location>
        <begin position="89"/>
        <end position="103"/>
    </location>
</feature>
<feature type="region of interest" description="Disordered" evidence="1">
    <location>
        <begin position="35"/>
        <end position="161"/>
    </location>
</feature>
<reference evidence="5" key="2">
    <citation type="submission" date="2020-10" db="UniProtKB">
        <authorList>
            <consortium name="WormBaseParasite"/>
        </authorList>
    </citation>
    <scope>IDENTIFICATION</scope>
</reference>
<protein>
    <submittedName>
        <fullName evidence="5">Expressed conserved protein</fullName>
    </submittedName>
</protein>
<organism evidence="3">
    <name type="scientific">Echinococcus granulosus</name>
    <name type="common">Hydatid tapeworm</name>
    <dbReference type="NCBI Taxonomy" id="6210"/>
    <lineage>
        <taxon>Eukaryota</taxon>
        <taxon>Metazoa</taxon>
        <taxon>Spiralia</taxon>
        <taxon>Lophotrochozoa</taxon>
        <taxon>Platyhelminthes</taxon>
        <taxon>Cestoda</taxon>
        <taxon>Eucestoda</taxon>
        <taxon>Cyclophyllidea</taxon>
        <taxon>Taeniidae</taxon>
        <taxon>Echinococcus</taxon>
        <taxon>Echinococcus granulosus group</taxon>
    </lineage>
</organism>